<dbReference type="EMBL" id="CAMGYJ010000011">
    <property type="protein sequence ID" value="CAI0556586.1"/>
    <property type="molecule type" value="Genomic_DNA"/>
</dbReference>
<keyword evidence="1" id="KW-0812">Transmembrane</keyword>
<name>A0AAV0RH32_9ROSI</name>
<comment type="caution">
    <text evidence="2">The sequence shown here is derived from an EMBL/GenBank/DDBJ whole genome shotgun (WGS) entry which is preliminary data.</text>
</comment>
<feature type="transmembrane region" description="Helical" evidence="1">
    <location>
        <begin position="52"/>
        <end position="71"/>
    </location>
</feature>
<evidence type="ECO:0000313" key="2">
    <source>
        <dbReference type="EMBL" id="CAI0556586.1"/>
    </source>
</evidence>
<proteinExistence type="predicted"/>
<evidence type="ECO:0008006" key="4">
    <source>
        <dbReference type="Google" id="ProtNLM"/>
    </source>
</evidence>
<keyword evidence="1" id="KW-1133">Transmembrane helix</keyword>
<reference evidence="2" key="1">
    <citation type="submission" date="2022-08" db="EMBL/GenBank/DDBJ databases">
        <authorList>
            <person name="Gutierrez-Valencia J."/>
        </authorList>
    </citation>
    <scope>NUCLEOTIDE SEQUENCE</scope>
</reference>
<keyword evidence="1" id="KW-0472">Membrane</keyword>
<dbReference type="Proteomes" id="UP001154282">
    <property type="component" value="Unassembled WGS sequence"/>
</dbReference>
<dbReference type="AlphaFoldDB" id="A0AAV0RH32"/>
<accession>A0AAV0RH32</accession>
<organism evidence="2 3">
    <name type="scientific">Linum tenue</name>
    <dbReference type="NCBI Taxonomy" id="586396"/>
    <lineage>
        <taxon>Eukaryota</taxon>
        <taxon>Viridiplantae</taxon>
        <taxon>Streptophyta</taxon>
        <taxon>Embryophyta</taxon>
        <taxon>Tracheophyta</taxon>
        <taxon>Spermatophyta</taxon>
        <taxon>Magnoliopsida</taxon>
        <taxon>eudicotyledons</taxon>
        <taxon>Gunneridae</taxon>
        <taxon>Pentapetalae</taxon>
        <taxon>rosids</taxon>
        <taxon>fabids</taxon>
        <taxon>Malpighiales</taxon>
        <taxon>Linaceae</taxon>
        <taxon>Linum</taxon>
    </lineage>
</organism>
<gene>
    <name evidence="2" type="ORF">LITE_LOCUS48028</name>
</gene>
<keyword evidence="3" id="KW-1185">Reference proteome</keyword>
<evidence type="ECO:0000256" key="1">
    <source>
        <dbReference type="SAM" id="Phobius"/>
    </source>
</evidence>
<sequence length="72" mass="8103">PTFSHNGLGKFVSLTLERSLCSLAHSALHASMRLSIYIAMPRLSTTYTRSKYIGGRFSLWLEFISIILVPIM</sequence>
<feature type="non-terminal residue" evidence="2">
    <location>
        <position position="1"/>
    </location>
</feature>
<evidence type="ECO:0000313" key="3">
    <source>
        <dbReference type="Proteomes" id="UP001154282"/>
    </source>
</evidence>
<protein>
    <recommendedName>
        <fullName evidence="4">NADH dehydrogenase subunit 5</fullName>
    </recommendedName>
</protein>